<dbReference type="GO" id="GO:0003824">
    <property type="term" value="F:catalytic activity"/>
    <property type="evidence" value="ECO:0007669"/>
    <property type="project" value="InterPro"/>
</dbReference>
<dbReference type="Gene3D" id="3.30.428.10">
    <property type="entry name" value="HIT-like"/>
    <property type="match status" value="1"/>
</dbReference>
<protein>
    <submittedName>
        <fullName evidence="4">HIT domain-containing protein</fullName>
    </submittedName>
</protein>
<evidence type="ECO:0000256" key="2">
    <source>
        <dbReference type="PROSITE-ProRule" id="PRU00464"/>
    </source>
</evidence>
<dbReference type="InterPro" id="IPR036265">
    <property type="entry name" value="HIT-like_sf"/>
</dbReference>
<evidence type="ECO:0000313" key="4">
    <source>
        <dbReference type="EMBL" id="NOU94236.1"/>
    </source>
</evidence>
<dbReference type="PANTHER" id="PTHR46648">
    <property type="entry name" value="HIT FAMILY PROTEIN 1"/>
    <property type="match status" value="1"/>
</dbReference>
<dbReference type="RefSeq" id="WP_171652435.1">
    <property type="nucleotide sequence ID" value="NZ_WHOD01000055.1"/>
</dbReference>
<dbReference type="PRINTS" id="PR00332">
    <property type="entry name" value="HISTRIAD"/>
</dbReference>
<feature type="active site" description="Tele-AMP-histidine intermediate" evidence="1">
    <location>
        <position position="100"/>
    </location>
</feature>
<dbReference type="Pfam" id="PF01230">
    <property type="entry name" value="HIT"/>
    <property type="match status" value="1"/>
</dbReference>
<dbReference type="PANTHER" id="PTHR46648:SF1">
    <property type="entry name" value="ADENOSINE 5'-MONOPHOSPHORAMIDASE HNT1"/>
    <property type="match status" value="1"/>
</dbReference>
<sequence length="143" mass="16102">MSLTCLGCRLANGQESSEIVYEDELVTCLLDIDPFNEGHLLILPKKHYLDPDELDGLTGAAIMNVSSEMSTILKRVFSPDGITMIQNGGIFNDLRHYHMHVFPRYEGDGFAWIEPSETHNAKERLAETKLLIVKELTKKGQPE</sequence>
<proteinExistence type="predicted"/>
<dbReference type="SUPFAM" id="SSF54197">
    <property type="entry name" value="HIT-like"/>
    <property type="match status" value="1"/>
</dbReference>
<gene>
    <name evidence="4" type="ORF">GC093_13555</name>
</gene>
<dbReference type="InterPro" id="IPR001310">
    <property type="entry name" value="Histidine_triad_HIT"/>
</dbReference>
<reference evidence="4" key="1">
    <citation type="submission" date="2019-10" db="EMBL/GenBank/DDBJ databases">
        <title>Description of Paenibacillus glebae sp. nov.</title>
        <authorList>
            <person name="Carlier A."/>
            <person name="Qi S."/>
        </authorList>
    </citation>
    <scope>NUCLEOTIDE SEQUENCE</scope>
    <source>
        <strain evidence="4">LMG 31456</strain>
    </source>
</reference>
<dbReference type="GO" id="GO:0009117">
    <property type="term" value="P:nucleotide metabolic process"/>
    <property type="evidence" value="ECO:0007669"/>
    <property type="project" value="TreeGrafter"/>
</dbReference>
<dbReference type="PROSITE" id="PS51084">
    <property type="entry name" value="HIT_2"/>
    <property type="match status" value="1"/>
</dbReference>
<feature type="domain" description="HIT" evidence="3">
    <location>
        <begin position="6"/>
        <end position="111"/>
    </location>
</feature>
<comment type="caution">
    <text evidence="4">The sequence shown here is derived from an EMBL/GenBank/DDBJ whole genome shotgun (WGS) entry which is preliminary data.</text>
</comment>
<feature type="short sequence motif" description="Histidine triad motif" evidence="2">
    <location>
        <begin position="96"/>
        <end position="100"/>
    </location>
</feature>
<name>A0A972K035_9BACL</name>
<dbReference type="InterPro" id="IPR011146">
    <property type="entry name" value="HIT-like"/>
</dbReference>
<evidence type="ECO:0000259" key="3">
    <source>
        <dbReference type="PROSITE" id="PS51084"/>
    </source>
</evidence>
<dbReference type="AlphaFoldDB" id="A0A972K035"/>
<keyword evidence="5" id="KW-1185">Reference proteome</keyword>
<organism evidence="4 5">
    <name type="scientific">Paenibacillus foliorum</name>
    <dbReference type="NCBI Taxonomy" id="2654974"/>
    <lineage>
        <taxon>Bacteria</taxon>
        <taxon>Bacillati</taxon>
        <taxon>Bacillota</taxon>
        <taxon>Bacilli</taxon>
        <taxon>Bacillales</taxon>
        <taxon>Paenibacillaceae</taxon>
        <taxon>Paenibacillus</taxon>
    </lineage>
</organism>
<evidence type="ECO:0000256" key="1">
    <source>
        <dbReference type="PIRSR" id="PIRSR601310-1"/>
    </source>
</evidence>
<dbReference type="EMBL" id="WHOD01000055">
    <property type="protein sequence ID" value="NOU94236.1"/>
    <property type="molecule type" value="Genomic_DNA"/>
</dbReference>
<accession>A0A972K035</accession>
<dbReference type="Proteomes" id="UP000641588">
    <property type="component" value="Unassembled WGS sequence"/>
</dbReference>
<evidence type="ECO:0000313" key="5">
    <source>
        <dbReference type="Proteomes" id="UP000641588"/>
    </source>
</evidence>